<reference evidence="2 3" key="1">
    <citation type="journal article" date="2014" name="Antonie Van Leeuwenhoek">
        <title>Hyphomonas beringensis sp. nov. and Hyphomonas chukchiensis sp. nov., isolated from surface seawater of the Bering Sea and Chukchi Sea.</title>
        <authorList>
            <person name="Li C."/>
            <person name="Lai Q."/>
            <person name="Li G."/>
            <person name="Dong C."/>
            <person name="Wang J."/>
            <person name="Liao Y."/>
            <person name="Shao Z."/>
        </authorList>
    </citation>
    <scope>NUCLEOTIDE SEQUENCE [LARGE SCALE GENOMIC DNA]</scope>
    <source>
        <strain evidence="2 3">MHS-3</strain>
    </source>
</reference>
<feature type="signal peptide" evidence="1">
    <location>
        <begin position="1"/>
        <end position="24"/>
    </location>
</feature>
<organism evidence="2 3">
    <name type="scientific">Hyphomonas adhaerens MHS-3</name>
    <dbReference type="NCBI Taxonomy" id="1280949"/>
    <lineage>
        <taxon>Bacteria</taxon>
        <taxon>Pseudomonadati</taxon>
        <taxon>Pseudomonadota</taxon>
        <taxon>Alphaproteobacteria</taxon>
        <taxon>Hyphomonadales</taxon>
        <taxon>Hyphomonadaceae</taxon>
        <taxon>Hyphomonas</taxon>
    </lineage>
</organism>
<protein>
    <submittedName>
        <fullName evidence="2">Uncharacterized protein</fullName>
    </submittedName>
</protein>
<feature type="chain" id="PRO_5001660738" evidence="1">
    <location>
        <begin position="25"/>
        <end position="308"/>
    </location>
</feature>
<evidence type="ECO:0000313" key="2">
    <source>
        <dbReference type="EMBL" id="KCZ85217.1"/>
    </source>
</evidence>
<dbReference type="STRING" id="1280949.HAD_06030"/>
<evidence type="ECO:0000256" key="1">
    <source>
        <dbReference type="SAM" id="SignalP"/>
    </source>
</evidence>
<keyword evidence="3" id="KW-1185">Reference proteome</keyword>
<dbReference type="PATRIC" id="fig|1280949.3.peg.1226"/>
<keyword evidence="1" id="KW-0732">Signal</keyword>
<proteinExistence type="predicted"/>
<name>A0A069E598_9PROT</name>
<gene>
    <name evidence="2" type="ORF">HAD_06030</name>
</gene>
<dbReference type="RefSeq" id="WP_035569988.1">
    <property type="nucleotide sequence ID" value="NZ_ARYH01000001.1"/>
</dbReference>
<dbReference type="Proteomes" id="UP000027446">
    <property type="component" value="Unassembled WGS sequence"/>
</dbReference>
<comment type="caution">
    <text evidence="2">The sequence shown here is derived from an EMBL/GenBank/DDBJ whole genome shotgun (WGS) entry which is preliminary data.</text>
</comment>
<dbReference type="AlphaFoldDB" id="A0A069E598"/>
<accession>A0A069E598</accession>
<sequence length="308" mass="34129">MKKQILTALAAGMIALTGAMSAHADTPKRMINVLVLSNDADPDSLPASNYASRTVVDELKEQMRPYGYNIMDVDTMMANLGWKELGNRISRRDKMELVLASCSDGVSKVCPRMVAFVETRVDVRRVGNTGAFAFLNMSGDIVDARNGTSRGKWRPVEDKFTTPYPCAHACVDRVVANNAYNVAAELGDSLRILLDDSLNALEPVPSYPSPQADGDLRTDYVITFRNFTFGETGAMLDIMETQFGGNAELGESVSRSKFWQQNYTSDLNNTELTSYLYQLMSDMGYTEEEFRMSVDGSDIEIAKLGLRR</sequence>
<dbReference type="eggNOG" id="ENOG5033GR2">
    <property type="taxonomic scope" value="Bacteria"/>
</dbReference>
<dbReference type="EMBL" id="ARYH01000001">
    <property type="protein sequence ID" value="KCZ85217.1"/>
    <property type="molecule type" value="Genomic_DNA"/>
</dbReference>
<evidence type="ECO:0000313" key="3">
    <source>
        <dbReference type="Proteomes" id="UP000027446"/>
    </source>
</evidence>